<protein>
    <submittedName>
        <fullName evidence="5">Response regulator transcription factor</fullName>
    </submittedName>
</protein>
<reference evidence="6" key="1">
    <citation type="journal article" date="2019" name="Int. J. Syst. Evol. Microbiol.">
        <title>The Global Catalogue of Microorganisms (GCM) 10K type strain sequencing project: providing services to taxonomists for standard genome sequencing and annotation.</title>
        <authorList>
            <consortium name="The Broad Institute Genomics Platform"/>
            <consortium name="The Broad Institute Genome Sequencing Center for Infectious Disease"/>
            <person name="Wu L."/>
            <person name="Ma J."/>
        </authorList>
    </citation>
    <scope>NUCLEOTIDE SEQUENCE [LARGE SCALE GENOMIC DNA]</scope>
    <source>
        <strain evidence="6">KCTC 52438</strain>
    </source>
</reference>
<feature type="region of interest" description="Disordered" evidence="3">
    <location>
        <begin position="1"/>
        <end position="20"/>
    </location>
</feature>
<accession>A0ABV7HFP6</accession>
<dbReference type="RefSeq" id="WP_386720490.1">
    <property type="nucleotide sequence ID" value="NZ_JBHRSZ010000004.1"/>
</dbReference>
<dbReference type="InterPro" id="IPR050595">
    <property type="entry name" value="Bact_response_regulator"/>
</dbReference>
<dbReference type="SUPFAM" id="SSF52172">
    <property type="entry name" value="CheY-like"/>
    <property type="match status" value="1"/>
</dbReference>
<dbReference type="Pfam" id="PF02954">
    <property type="entry name" value="HTH_8"/>
    <property type="match status" value="1"/>
</dbReference>
<keyword evidence="1 2" id="KW-0597">Phosphoprotein</keyword>
<dbReference type="PANTHER" id="PTHR44591:SF3">
    <property type="entry name" value="RESPONSE REGULATORY DOMAIN-CONTAINING PROTEIN"/>
    <property type="match status" value="1"/>
</dbReference>
<dbReference type="PROSITE" id="PS50110">
    <property type="entry name" value="RESPONSE_REGULATORY"/>
    <property type="match status" value="1"/>
</dbReference>
<dbReference type="Pfam" id="PF00072">
    <property type="entry name" value="Response_reg"/>
    <property type="match status" value="1"/>
</dbReference>
<dbReference type="EMBL" id="JBHRSZ010000004">
    <property type="protein sequence ID" value="MFC3151539.1"/>
    <property type="molecule type" value="Genomic_DNA"/>
</dbReference>
<dbReference type="PRINTS" id="PR01590">
    <property type="entry name" value="HTHFIS"/>
</dbReference>
<dbReference type="InterPro" id="IPR001789">
    <property type="entry name" value="Sig_transdc_resp-reg_receiver"/>
</dbReference>
<keyword evidence="6" id="KW-1185">Reference proteome</keyword>
<gene>
    <name evidence="5" type="ORF">ACFOEK_10920</name>
</gene>
<evidence type="ECO:0000256" key="2">
    <source>
        <dbReference type="PROSITE-ProRule" id="PRU00169"/>
    </source>
</evidence>
<name>A0ABV7HFP6_9GAMM</name>
<dbReference type="SMART" id="SM00448">
    <property type="entry name" value="REC"/>
    <property type="match status" value="1"/>
</dbReference>
<feature type="modified residue" description="4-aspartylphosphate" evidence="2">
    <location>
        <position position="72"/>
    </location>
</feature>
<organism evidence="5 6">
    <name type="scientific">Litoribrevibacter euphylliae</name>
    <dbReference type="NCBI Taxonomy" id="1834034"/>
    <lineage>
        <taxon>Bacteria</taxon>
        <taxon>Pseudomonadati</taxon>
        <taxon>Pseudomonadota</taxon>
        <taxon>Gammaproteobacteria</taxon>
        <taxon>Oceanospirillales</taxon>
        <taxon>Oceanospirillaceae</taxon>
        <taxon>Litoribrevibacter</taxon>
    </lineage>
</organism>
<evidence type="ECO:0000259" key="4">
    <source>
        <dbReference type="PROSITE" id="PS50110"/>
    </source>
</evidence>
<evidence type="ECO:0000313" key="5">
    <source>
        <dbReference type="EMBL" id="MFC3151539.1"/>
    </source>
</evidence>
<dbReference type="Proteomes" id="UP001595476">
    <property type="component" value="Unassembled WGS sequence"/>
</dbReference>
<feature type="compositionally biased region" description="Basic and acidic residues" evidence="3">
    <location>
        <begin position="8"/>
        <end position="20"/>
    </location>
</feature>
<evidence type="ECO:0000313" key="6">
    <source>
        <dbReference type="Proteomes" id="UP001595476"/>
    </source>
</evidence>
<dbReference type="Gene3D" id="3.40.50.2300">
    <property type="match status" value="1"/>
</dbReference>
<sequence length="195" mass="21961">MTDQEQSMDSRADLNGDDHDQPSVLIVDDDLDFSEILALSFKRKGYRYKIAHDVAEAKVLIDQEQFDYATLDLRMPGPSGLTLIEEFVEKSPGVRIVVLTGYAGINTAVDAIKLGAVHYLAKPASIDEIITAMTTYQANPDQPIAEKPNTIGMLEWERIQQALADNDFNISATARQLGMHRRTLQRKLQKKHYRE</sequence>
<dbReference type="InterPro" id="IPR011006">
    <property type="entry name" value="CheY-like_superfamily"/>
</dbReference>
<comment type="caution">
    <text evidence="5">The sequence shown here is derived from an EMBL/GenBank/DDBJ whole genome shotgun (WGS) entry which is preliminary data.</text>
</comment>
<dbReference type="PANTHER" id="PTHR44591">
    <property type="entry name" value="STRESS RESPONSE REGULATOR PROTEIN 1"/>
    <property type="match status" value="1"/>
</dbReference>
<proteinExistence type="predicted"/>
<dbReference type="Gene3D" id="1.10.10.60">
    <property type="entry name" value="Homeodomain-like"/>
    <property type="match status" value="1"/>
</dbReference>
<dbReference type="CDD" id="cd17563">
    <property type="entry name" value="REC_RegA-like"/>
    <property type="match status" value="1"/>
</dbReference>
<dbReference type="InterPro" id="IPR002197">
    <property type="entry name" value="HTH_Fis"/>
</dbReference>
<evidence type="ECO:0000256" key="1">
    <source>
        <dbReference type="ARBA" id="ARBA00022553"/>
    </source>
</evidence>
<evidence type="ECO:0000256" key="3">
    <source>
        <dbReference type="SAM" id="MobiDB-lite"/>
    </source>
</evidence>
<feature type="domain" description="Response regulatory" evidence="4">
    <location>
        <begin position="23"/>
        <end position="137"/>
    </location>
</feature>